<evidence type="ECO:0000313" key="5">
    <source>
        <dbReference type="EMBL" id="MEC5386908.1"/>
    </source>
</evidence>
<organism evidence="5 6">
    <name type="scientific">Uliginosibacterium silvisoli</name>
    <dbReference type="NCBI Taxonomy" id="3114758"/>
    <lineage>
        <taxon>Bacteria</taxon>
        <taxon>Pseudomonadati</taxon>
        <taxon>Pseudomonadota</taxon>
        <taxon>Betaproteobacteria</taxon>
        <taxon>Rhodocyclales</taxon>
        <taxon>Zoogloeaceae</taxon>
        <taxon>Uliginosibacterium</taxon>
    </lineage>
</organism>
<protein>
    <submittedName>
        <fullName evidence="5">Gfo/Idh/MocA family oxidoreductase</fullName>
    </submittedName>
</protein>
<evidence type="ECO:0000256" key="1">
    <source>
        <dbReference type="ARBA" id="ARBA00010928"/>
    </source>
</evidence>
<dbReference type="Pfam" id="PF22725">
    <property type="entry name" value="GFO_IDH_MocA_C3"/>
    <property type="match status" value="1"/>
</dbReference>
<keyword evidence="6" id="KW-1185">Reference proteome</keyword>
<dbReference type="EMBL" id="JAYXHS010000002">
    <property type="protein sequence ID" value="MEC5386908.1"/>
    <property type="molecule type" value="Genomic_DNA"/>
</dbReference>
<dbReference type="InterPro" id="IPR000683">
    <property type="entry name" value="Gfo/Idh/MocA-like_OxRdtase_N"/>
</dbReference>
<dbReference type="PANTHER" id="PTHR22604:SF105">
    <property type="entry name" value="TRANS-1,2-DIHYDROBENZENE-1,2-DIOL DEHYDROGENASE"/>
    <property type="match status" value="1"/>
</dbReference>
<feature type="domain" description="GFO/IDH/MocA-like oxidoreductase" evidence="4">
    <location>
        <begin position="134"/>
        <end position="248"/>
    </location>
</feature>
<dbReference type="SUPFAM" id="SSF51735">
    <property type="entry name" value="NAD(P)-binding Rossmann-fold domains"/>
    <property type="match status" value="1"/>
</dbReference>
<reference evidence="5 6" key="1">
    <citation type="submission" date="2024-01" db="EMBL/GenBank/DDBJ databases">
        <title>Uliginosibacterium soil sp. nov.</title>
        <authorList>
            <person name="Lv Y."/>
        </authorList>
    </citation>
    <scope>NUCLEOTIDE SEQUENCE [LARGE SCALE GENOMIC DNA]</scope>
    <source>
        <strain evidence="5 6">H3</strain>
    </source>
</reference>
<gene>
    <name evidence="5" type="ORF">VVD49_14330</name>
</gene>
<dbReference type="Pfam" id="PF01408">
    <property type="entry name" value="GFO_IDH_MocA"/>
    <property type="match status" value="1"/>
</dbReference>
<dbReference type="PANTHER" id="PTHR22604">
    <property type="entry name" value="OXIDOREDUCTASES"/>
    <property type="match status" value="1"/>
</dbReference>
<dbReference type="SUPFAM" id="SSF55347">
    <property type="entry name" value="Glyceraldehyde-3-phosphate dehydrogenase-like, C-terminal domain"/>
    <property type="match status" value="1"/>
</dbReference>
<dbReference type="RefSeq" id="WP_327599863.1">
    <property type="nucleotide sequence ID" value="NZ_JAYXHS010000002.1"/>
</dbReference>
<comment type="caution">
    <text evidence="5">The sequence shown here is derived from an EMBL/GenBank/DDBJ whole genome shotgun (WGS) entry which is preliminary data.</text>
</comment>
<evidence type="ECO:0000259" key="3">
    <source>
        <dbReference type="Pfam" id="PF01408"/>
    </source>
</evidence>
<dbReference type="InterPro" id="IPR055170">
    <property type="entry name" value="GFO_IDH_MocA-like_dom"/>
</dbReference>
<accession>A0ABU6K789</accession>
<dbReference type="Gene3D" id="3.40.50.720">
    <property type="entry name" value="NAD(P)-binding Rossmann-like Domain"/>
    <property type="match status" value="1"/>
</dbReference>
<sequence length="322" mass="35317">MQSNTVRWGVLGYARIARLNAIPAMQRAGNAELAAIASRDPAKLAECAGQFPLARLHLKYEDLLADPDVDAIYVPLPNSLHKEWSIAALRAGKHVLCEKPLGMNAAEAREMAAVSRDTGKLLMEAFMYRYTDRMQRVREVIDSDVLGPLRHINASFRFFLDRPNTIKAKPELGGGALYDVGCYPVNLLGLLTGEVPVRCEAVTEMELGVDVNLSALMQYDSGLIANIHCGFNAHGRMHAEVIGTLGVLEIADTFLDAAGDIKLHTKEGTRSIAVAESDRYGAEFRDFSAAILEGREPLLSLDETIRNLEVLDMIRASLNRKG</sequence>
<comment type="similarity">
    <text evidence="1">Belongs to the Gfo/Idh/MocA family.</text>
</comment>
<dbReference type="Proteomes" id="UP001331561">
    <property type="component" value="Unassembled WGS sequence"/>
</dbReference>
<proteinExistence type="inferred from homology"/>
<dbReference type="Gene3D" id="3.30.360.10">
    <property type="entry name" value="Dihydrodipicolinate Reductase, domain 2"/>
    <property type="match status" value="1"/>
</dbReference>
<dbReference type="InterPro" id="IPR036291">
    <property type="entry name" value="NAD(P)-bd_dom_sf"/>
</dbReference>
<evidence type="ECO:0000259" key="4">
    <source>
        <dbReference type="Pfam" id="PF22725"/>
    </source>
</evidence>
<evidence type="ECO:0000313" key="6">
    <source>
        <dbReference type="Proteomes" id="UP001331561"/>
    </source>
</evidence>
<feature type="domain" description="Gfo/Idh/MocA-like oxidoreductase N-terminal" evidence="3">
    <location>
        <begin position="6"/>
        <end position="125"/>
    </location>
</feature>
<dbReference type="InterPro" id="IPR050984">
    <property type="entry name" value="Gfo/Idh/MocA_domain"/>
</dbReference>
<name>A0ABU6K789_9RHOO</name>
<evidence type="ECO:0000256" key="2">
    <source>
        <dbReference type="ARBA" id="ARBA00023002"/>
    </source>
</evidence>
<keyword evidence="2" id="KW-0560">Oxidoreductase</keyword>